<feature type="binding site" evidence="9">
    <location>
        <position position="78"/>
    </location>
    <ligand>
        <name>ATP</name>
        <dbReference type="ChEBI" id="CHEBI:30616"/>
    </ligand>
</feature>
<feature type="compositionally biased region" description="Polar residues" evidence="10">
    <location>
        <begin position="743"/>
        <end position="757"/>
    </location>
</feature>
<accession>A0A1S9RHR8</accession>
<evidence type="ECO:0000256" key="8">
    <source>
        <dbReference type="ARBA" id="ARBA00048679"/>
    </source>
</evidence>
<feature type="region of interest" description="Disordered" evidence="10">
    <location>
        <begin position="668"/>
        <end position="773"/>
    </location>
</feature>
<dbReference type="SMART" id="SM00220">
    <property type="entry name" value="S_TKc"/>
    <property type="match status" value="1"/>
</dbReference>
<dbReference type="GO" id="GO:0005524">
    <property type="term" value="F:ATP binding"/>
    <property type="evidence" value="ECO:0007669"/>
    <property type="project" value="UniProtKB-UniRule"/>
</dbReference>
<dbReference type="InterPro" id="IPR017441">
    <property type="entry name" value="Protein_kinase_ATP_BS"/>
</dbReference>
<dbReference type="PROSITE" id="PS50011">
    <property type="entry name" value="PROTEIN_KINASE_DOM"/>
    <property type="match status" value="1"/>
</dbReference>
<gene>
    <name evidence="12" type="ORF">PEBR_29746</name>
</gene>
<keyword evidence="3" id="KW-0808">Transferase</keyword>
<dbReference type="SUPFAM" id="SSF56112">
    <property type="entry name" value="Protein kinase-like (PK-like)"/>
    <property type="match status" value="1"/>
</dbReference>
<dbReference type="EMBL" id="LJBN01000178">
    <property type="protein sequence ID" value="OOQ84618.1"/>
    <property type="molecule type" value="Genomic_DNA"/>
</dbReference>
<dbReference type="PANTHER" id="PTHR47634">
    <property type="entry name" value="PROTEIN KINASE DOMAIN-CONTAINING PROTEIN-RELATED"/>
    <property type="match status" value="1"/>
</dbReference>
<name>A0A1S9RHR8_PENBI</name>
<dbReference type="GO" id="GO:0004674">
    <property type="term" value="F:protein serine/threonine kinase activity"/>
    <property type="evidence" value="ECO:0007669"/>
    <property type="project" value="UniProtKB-KW"/>
</dbReference>
<keyword evidence="6 9" id="KW-0067">ATP-binding</keyword>
<evidence type="ECO:0000256" key="5">
    <source>
        <dbReference type="ARBA" id="ARBA00022777"/>
    </source>
</evidence>
<dbReference type="Gene3D" id="1.10.510.10">
    <property type="entry name" value="Transferase(Phosphotransferase) domain 1"/>
    <property type="match status" value="1"/>
</dbReference>
<evidence type="ECO:0000313" key="12">
    <source>
        <dbReference type="EMBL" id="OOQ84618.1"/>
    </source>
</evidence>
<dbReference type="GO" id="GO:0005737">
    <property type="term" value="C:cytoplasm"/>
    <property type="evidence" value="ECO:0007669"/>
    <property type="project" value="TreeGrafter"/>
</dbReference>
<feature type="compositionally biased region" description="Polar residues" evidence="10">
    <location>
        <begin position="668"/>
        <end position="682"/>
    </location>
</feature>
<evidence type="ECO:0000256" key="1">
    <source>
        <dbReference type="ARBA" id="ARBA00012513"/>
    </source>
</evidence>
<keyword evidence="5" id="KW-0418">Kinase</keyword>
<dbReference type="GO" id="GO:0050684">
    <property type="term" value="P:regulation of mRNA processing"/>
    <property type="evidence" value="ECO:0007669"/>
    <property type="project" value="TreeGrafter"/>
</dbReference>
<comment type="caution">
    <text evidence="12">The sequence shown here is derived from an EMBL/GenBank/DDBJ whole genome shotgun (WGS) entry which is preliminary data.</text>
</comment>
<dbReference type="InterPro" id="IPR011009">
    <property type="entry name" value="Kinase-like_dom_sf"/>
</dbReference>
<proteinExistence type="predicted"/>
<dbReference type="AlphaFoldDB" id="A0A1S9RHR8"/>
<dbReference type="GO" id="GO:0000245">
    <property type="term" value="P:spliceosomal complex assembly"/>
    <property type="evidence" value="ECO:0007669"/>
    <property type="project" value="TreeGrafter"/>
</dbReference>
<evidence type="ECO:0000256" key="3">
    <source>
        <dbReference type="ARBA" id="ARBA00022679"/>
    </source>
</evidence>
<sequence length="786" mass="89082">MTAFNSMEACDQFDTRVLYEPLEGVERLENYRQGGYHPVQIGDYFHSRYRVIHKLGYGSYSTTWLARDEKSKKYVAVKVCTANSNPKEVDILSILGHSLNSPVHNPAKTMVPSILDTFTIHGPNGNHACYVTAPARASLSQITLEQLYEKYGAPELDPVVHLDGNPLPPGVPSHGIASVWLGEPSEKITLAESRVLLSDFGEAFSYSKELKHESRTPLVIRPPEAPFEPNKPLYFSSDIWTLACTIWSIIAQRPLFEGFLATEDDMTCEQVDTLGVLPPEWWRKWEARRHKFSEDGKPINRTYFRSWDDRFEDSVQQPRQGRGMPMIDASERDAIFDMLRPMLSFRPENRPTTQQILESEWMVNWALPEYEGFCDLPSLLFEIHESSPQQECVFRQVDEHGIWNCDIEIPEEDCVTARSHFNSILFISGVFSGVRQNKSKVMQVFNDLAGLLLCEEHACYRRSLRLQWEQEFGERRTEILSELEDYYGKPGSSYEAEDEKGFTRLFQNMDEEGVSKKVTKVLEKQAGVRDRDTGCVYIISPDGKDFQGMLKIGYSKKHPQGSRFRSYKGCFGNFAPIKIRAVTYARRVEQLLLSEFSCVRYKRQCKKCDKAHIEWLKIDAKTIVNSLDKWCDFFDNTNTYKANGLFMTLPKEGLELPSPVLPEYLRQQRSANSTPSKGTTRGKTPSKKSASKDSSGKKAFSRGPPKKDTPTPGAPTETIIETPTKIQPQSSLSPSPLYPQPKNPTITTIVVPSSDTPDSVPGGNDSDGEDSDVGFLASAIRRLKFI</sequence>
<keyword evidence="2" id="KW-0723">Serine/threonine-protein kinase</keyword>
<feature type="domain" description="Protein kinase" evidence="11">
    <location>
        <begin position="49"/>
        <end position="362"/>
    </location>
</feature>
<evidence type="ECO:0000256" key="4">
    <source>
        <dbReference type="ARBA" id="ARBA00022741"/>
    </source>
</evidence>
<dbReference type="GO" id="GO:0005634">
    <property type="term" value="C:nucleus"/>
    <property type="evidence" value="ECO:0007669"/>
    <property type="project" value="TreeGrafter"/>
</dbReference>
<evidence type="ECO:0000256" key="2">
    <source>
        <dbReference type="ARBA" id="ARBA00022527"/>
    </source>
</evidence>
<dbReference type="Gene3D" id="3.30.200.20">
    <property type="entry name" value="Phosphorylase Kinase, domain 1"/>
    <property type="match status" value="1"/>
</dbReference>
<evidence type="ECO:0000256" key="6">
    <source>
        <dbReference type="ARBA" id="ARBA00022840"/>
    </source>
</evidence>
<organism evidence="12 13">
    <name type="scientific">Penicillium brasilianum</name>
    <dbReference type="NCBI Taxonomy" id="104259"/>
    <lineage>
        <taxon>Eukaryota</taxon>
        <taxon>Fungi</taxon>
        <taxon>Dikarya</taxon>
        <taxon>Ascomycota</taxon>
        <taxon>Pezizomycotina</taxon>
        <taxon>Eurotiomycetes</taxon>
        <taxon>Eurotiomycetidae</taxon>
        <taxon>Eurotiales</taxon>
        <taxon>Aspergillaceae</taxon>
        <taxon>Penicillium</taxon>
    </lineage>
</organism>
<reference evidence="13" key="1">
    <citation type="submission" date="2015-09" db="EMBL/GenBank/DDBJ databases">
        <authorList>
            <person name="Fill T.P."/>
            <person name="Baretta J.F."/>
            <person name="de Almeida L.G."/>
            <person name="Rocha M."/>
            <person name="de Souza D.H."/>
            <person name="Malavazi I."/>
            <person name="Cerdeira L.T."/>
            <person name="Hong H."/>
            <person name="Samborskyy M."/>
            <person name="de Vasconcelos A.T."/>
            <person name="Leadlay P."/>
            <person name="Rodrigues-Filho E."/>
        </authorList>
    </citation>
    <scope>NUCLEOTIDE SEQUENCE [LARGE SCALE GENOMIC DNA]</scope>
    <source>
        <strain evidence="13">LaBioMMi 136</strain>
    </source>
</reference>
<comment type="catalytic activity">
    <reaction evidence="7">
        <text>L-threonyl-[protein] + ATP = O-phospho-L-threonyl-[protein] + ADP + H(+)</text>
        <dbReference type="Rhea" id="RHEA:46608"/>
        <dbReference type="Rhea" id="RHEA-COMP:11060"/>
        <dbReference type="Rhea" id="RHEA-COMP:11605"/>
        <dbReference type="ChEBI" id="CHEBI:15378"/>
        <dbReference type="ChEBI" id="CHEBI:30013"/>
        <dbReference type="ChEBI" id="CHEBI:30616"/>
        <dbReference type="ChEBI" id="CHEBI:61977"/>
        <dbReference type="ChEBI" id="CHEBI:456216"/>
        <dbReference type="EC" id="2.7.11.1"/>
    </reaction>
</comment>
<evidence type="ECO:0000313" key="13">
    <source>
        <dbReference type="Proteomes" id="UP000190744"/>
    </source>
</evidence>
<dbReference type="Proteomes" id="UP000190744">
    <property type="component" value="Unassembled WGS sequence"/>
</dbReference>
<evidence type="ECO:0000259" key="11">
    <source>
        <dbReference type="PROSITE" id="PS50011"/>
    </source>
</evidence>
<dbReference type="Pfam" id="PF10544">
    <property type="entry name" value="T5orf172"/>
    <property type="match status" value="1"/>
</dbReference>
<comment type="catalytic activity">
    <reaction evidence="8">
        <text>L-seryl-[protein] + ATP = O-phospho-L-seryl-[protein] + ADP + H(+)</text>
        <dbReference type="Rhea" id="RHEA:17989"/>
        <dbReference type="Rhea" id="RHEA-COMP:9863"/>
        <dbReference type="Rhea" id="RHEA-COMP:11604"/>
        <dbReference type="ChEBI" id="CHEBI:15378"/>
        <dbReference type="ChEBI" id="CHEBI:29999"/>
        <dbReference type="ChEBI" id="CHEBI:30616"/>
        <dbReference type="ChEBI" id="CHEBI:83421"/>
        <dbReference type="ChEBI" id="CHEBI:456216"/>
        <dbReference type="EC" id="2.7.11.1"/>
    </reaction>
</comment>
<evidence type="ECO:0000256" key="10">
    <source>
        <dbReference type="SAM" id="MobiDB-lite"/>
    </source>
</evidence>
<dbReference type="EC" id="2.7.11.1" evidence="1"/>
<evidence type="ECO:0000256" key="9">
    <source>
        <dbReference type="PROSITE-ProRule" id="PRU10141"/>
    </source>
</evidence>
<dbReference type="InterPro" id="IPR018306">
    <property type="entry name" value="Phage_T5_Orf172_DNA-bd"/>
</dbReference>
<keyword evidence="4 9" id="KW-0547">Nucleotide-binding</keyword>
<dbReference type="InterPro" id="IPR051334">
    <property type="entry name" value="SRPK"/>
</dbReference>
<dbReference type="InterPro" id="IPR000719">
    <property type="entry name" value="Prot_kinase_dom"/>
</dbReference>
<evidence type="ECO:0000256" key="7">
    <source>
        <dbReference type="ARBA" id="ARBA00047899"/>
    </source>
</evidence>
<feature type="compositionally biased region" description="Low complexity" evidence="10">
    <location>
        <begin position="710"/>
        <end position="735"/>
    </location>
</feature>
<dbReference type="PANTHER" id="PTHR47634:SF9">
    <property type="entry name" value="PROTEIN KINASE DOMAIN-CONTAINING PROTEIN-RELATED"/>
    <property type="match status" value="1"/>
</dbReference>
<dbReference type="PROSITE" id="PS00107">
    <property type="entry name" value="PROTEIN_KINASE_ATP"/>
    <property type="match status" value="1"/>
</dbReference>
<protein>
    <recommendedName>
        <fullName evidence="1">non-specific serine/threonine protein kinase</fullName>
        <ecNumber evidence="1">2.7.11.1</ecNumber>
    </recommendedName>
</protein>